<evidence type="ECO:0000313" key="4">
    <source>
        <dbReference type="Proteomes" id="UP001597351"/>
    </source>
</evidence>
<feature type="transmembrane region" description="Helical" evidence="2">
    <location>
        <begin position="35"/>
        <end position="65"/>
    </location>
</feature>
<dbReference type="RefSeq" id="WP_343920162.1">
    <property type="nucleotide sequence ID" value="NZ_BAAAJT010000002.1"/>
</dbReference>
<protein>
    <submittedName>
        <fullName evidence="3">Uncharacterized protein</fullName>
    </submittedName>
</protein>
<reference evidence="4" key="1">
    <citation type="journal article" date="2019" name="Int. J. Syst. Evol. Microbiol.">
        <title>The Global Catalogue of Microorganisms (GCM) 10K type strain sequencing project: providing services to taxonomists for standard genome sequencing and annotation.</title>
        <authorList>
            <consortium name="The Broad Institute Genomics Platform"/>
            <consortium name="The Broad Institute Genome Sequencing Center for Infectious Disease"/>
            <person name="Wu L."/>
            <person name="Ma J."/>
        </authorList>
    </citation>
    <scope>NUCLEOTIDE SEQUENCE [LARGE SCALE GENOMIC DNA]</scope>
    <source>
        <strain evidence="4">CGMCC 1.12477</strain>
    </source>
</reference>
<name>A0ABW4TNP7_9ACTN</name>
<comment type="caution">
    <text evidence="3">The sequence shown here is derived from an EMBL/GenBank/DDBJ whole genome shotgun (WGS) entry which is preliminary data.</text>
</comment>
<gene>
    <name evidence="3" type="ORF">ACFSDE_15825</name>
</gene>
<evidence type="ECO:0000256" key="1">
    <source>
        <dbReference type="SAM" id="MobiDB-lite"/>
    </source>
</evidence>
<dbReference type="Proteomes" id="UP001597351">
    <property type="component" value="Unassembled WGS sequence"/>
</dbReference>
<keyword evidence="2" id="KW-0472">Membrane</keyword>
<evidence type="ECO:0000256" key="2">
    <source>
        <dbReference type="SAM" id="Phobius"/>
    </source>
</evidence>
<organism evidence="3 4">
    <name type="scientific">Nocardioides aestuarii</name>
    <dbReference type="NCBI Taxonomy" id="252231"/>
    <lineage>
        <taxon>Bacteria</taxon>
        <taxon>Bacillati</taxon>
        <taxon>Actinomycetota</taxon>
        <taxon>Actinomycetes</taxon>
        <taxon>Propionibacteriales</taxon>
        <taxon>Nocardioidaceae</taxon>
        <taxon>Nocardioides</taxon>
    </lineage>
</organism>
<dbReference type="EMBL" id="JBHUGD010000003">
    <property type="protein sequence ID" value="MFD1948272.1"/>
    <property type="molecule type" value="Genomic_DNA"/>
</dbReference>
<keyword evidence="2" id="KW-0812">Transmembrane</keyword>
<keyword evidence="4" id="KW-1185">Reference proteome</keyword>
<sequence length="134" mass="12898">MDENPDQPLPPPVVVGHGAAPRSTSLPWSLPATTIGLLGLTALTALTFAVDGLGHGALAVLAPLGDSTPAAPRASHYVGTLALGCVAGLGVATAGSVLWDGRASRAPAAVRGLVVGAAASTVAAVVVALGLGLL</sequence>
<proteinExistence type="predicted"/>
<keyword evidence="2" id="KW-1133">Transmembrane helix</keyword>
<feature type="transmembrane region" description="Helical" evidence="2">
    <location>
        <begin position="111"/>
        <end position="133"/>
    </location>
</feature>
<evidence type="ECO:0000313" key="3">
    <source>
        <dbReference type="EMBL" id="MFD1948272.1"/>
    </source>
</evidence>
<feature type="transmembrane region" description="Helical" evidence="2">
    <location>
        <begin position="77"/>
        <end position="99"/>
    </location>
</feature>
<accession>A0ABW4TNP7</accession>
<feature type="region of interest" description="Disordered" evidence="1">
    <location>
        <begin position="1"/>
        <end position="20"/>
    </location>
</feature>